<sequence>MLGRGGEVIRLLPSASSSTTAIASTRGIANIPRWERHIRFDPAEGRKRPCQDVLDRFKRLNNGMWIRPVPGWHKQRYQKDEKWQTTSMYYETSTKDECEMLDRLMTPYWLKRRHYPDDPYKTYHVRHDLRSPRVDEKGNLLRERRKVLLEDSVADKYFHDR</sequence>
<dbReference type="AlphaFoldDB" id="A0AAF3ESU6"/>
<dbReference type="InterPro" id="IPR019338">
    <property type="entry name" value="Ribosomal_bL35m"/>
</dbReference>
<evidence type="ECO:0000313" key="1">
    <source>
        <dbReference type="Proteomes" id="UP000887575"/>
    </source>
</evidence>
<keyword evidence="1" id="KW-1185">Reference proteome</keyword>
<reference evidence="2" key="1">
    <citation type="submission" date="2024-02" db="UniProtKB">
        <authorList>
            <consortium name="WormBaseParasite"/>
        </authorList>
    </citation>
    <scope>IDENTIFICATION</scope>
</reference>
<dbReference type="WBParaSite" id="MBELARI_LOCUS17218">
    <property type="protein sequence ID" value="MBELARI_LOCUS17218"/>
    <property type="gene ID" value="MBELARI_LOCUS17218"/>
</dbReference>
<dbReference type="GO" id="GO:0005739">
    <property type="term" value="C:mitochondrion"/>
    <property type="evidence" value="ECO:0007669"/>
    <property type="project" value="UniProtKB-SubCell"/>
</dbReference>
<dbReference type="PANTHER" id="PTHR15909">
    <property type="entry name" value="39S RIBOSOMAL PROTEIN L35, MITOCHONDRIAL"/>
    <property type="match status" value="1"/>
</dbReference>
<organism evidence="1 2">
    <name type="scientific">Mesorhabditis belari</name>
    <dbReference type="NCBI Taxonomy" id="2138241"/>
    <lineage>
        <taxon>Eukaryota</taxon>
        <taxon>Metazoa</taxon>
        <taxon>Ecdysozoa</taxon>
        <taxon>Nematoda</taxon>
        <taxon>Chromadorea</taxon>
        <taxon>Rhabditida</taxon>
        <taxon>Rhabditina</taxon>
        <taxon>Rhabditomorpha</taxon>
        <taxon>Rhabditoidea</taxon>
        <taxon>Rhabditidae</taxon>
        <taxon>Mesorhabditinae</taxon>
        <taxon>Mesorhabditis</taxon>
    </lineage>
</organism>
<dbReference type="Proteomes" id="UP000887575">
    <property type="component" value="Unassembled WGS sequence"/>
</dbReference>
<name>A0AAF3ESU6_9BILA</name>
<dbReference type="PANTHER" id="PTHR15909:SF0">
    <property type="entry name" value="LARGE RIBOSOMAL SUBUNIT PROTEIN BL35M"/>
    <property type="match status" value="1"/>
</dbReference>
<accession>A0AAF3ESU6</accession>
<dbReference type="GO" id="GO:1990904">
    <property type="term" value="C:ribonucleoprotein complex"/>
    <property type="evidence" value="ECO:0007669"/>
    <property type="project" value="UniProtKB-KW"/>
</dbReference>
<dbReference type="GO" id="GO:0005840">
    <property type="term" value="C:ribosome"/>
    <property type="evidence" value="ECO:0007669"/>
    <property type="project" value="UniProtKB-KW"/>
</dbReference>
<protein>
    <submittedName>
        <fullName evidence="2">Large ribosomal subunit protein bL35m</fullName>
    </submittedName>
</protein>
<evidence type="ECO:0000313" key="2">
    <source>
        <dbReference type="WBParaSite" id="MBELARI_LOCUS17218"/>
    </source>
</evidence>
<proteinExistence type="predicted"/>